<keyword evidence="2" id="KW-1185">Reference proteome</keyword>
<sequence>MIAFFDRGDKMGKFELKSYLEEREIYILNEKVSKTIDKNWESIFTQIENIVLFQSKVNSYKENLLPRIGGSIGREINNYNSQIILLGRYLKEIENKSHLNLIDFYLIKNGEYLLNKGKKALNNLYSSNYRSLIERSMKNYEVCLGRVDENNLIVSRDNKIFIGTIKYLTYNIKEHDIYSYIKKIKRKDTNIDIEEIINFYVTKSNLEEDSKEYLRSLSAYPNEEFKIMERYILGKLNLKEEEIIESLYKARKMDSRCLLI</sequence>
<evidence type="ECO:0008006" key="3">
    <source>
        <dbReference type="Google" id="ProtNLM"/>
    </source>
</evidence>
<dbReference type="InterPro" id="IPR047175">
    <property type="entry name" value="CotS-like"/>
</dbReference>
<gene>
    <name evidence="1" type="ORF">A500_17845</name>
</gene>
<dbReference type="Gene3D" id="3.90.1200.10">
    <property type="match status" value="1"/>
</dbReference>
<accession>R9BT67</accession>
<organism evidence="1 2">
    <name type="scientific">Clostridium sartagoforme AAU1</name>
    <dbReference type="NCBI Taxonomy" id="1202534"/>
    <lineage>
        <taxon>Bacteria</taxon>
        <taxon>Bacillati</taxon>
        <taxon>Bacillota</taxon>
        <taxon>Clostridia</taxon>
        <taxon>Eubacteriales</taxon>
        <taxon>Clostridiaceae</taxon>
        <taxon>Clostridium</taxon>
    </lineage>
</organism>
<dbReference type="GO" id="GO:0042601">
    <property type="term" value="C:endospore-forming forespore"/>
    <property type="evidence" value="ECO:0007669"/>
    <property type="project" value="TreeGrafter"/>
</dbReference>
<dbReference type="EMBL" id="ASRV01000213">
    <property type="protein sequence ID" value="EOR20263.1"/>
    <property type="molecule type" value="Genomic_DNA"/>
</dbReference>
<dbReference type="PANTHER" id="PTHR39179">
    <property type="entry name" value="SPORE COAT PROTEIN I"/>
    <property type="match status" value="1"/>
</dbReference>
<comment type="caution">
    <text evidence="1">The sequence shown here is derived from an EMBL/GenBank/DDBJ whole genome shotgun (WGS) entry which is preliminary data.</text>
</comment>
<proteinExistence type="predicted"/>
<dbReference type="PANTHER" id="PTHR39179:SF1">
    <property type="entry name" value="SPORE COAT PROTEIN I"/>
    <property type="match status" value="1"/>
</dbReference>
<dbReference type="AlphaFoldDB" id="R9BT67"/>
<reference evidence="1 2" key="1">
    <citation type="submission" date="2013-03" db="EMBL/GenBank/DDBJ databases">
        <title>Whole genome shotgun sequencing of Clostridium sartagoforme AAU1.</title>
        <authorList>
            <person name="Joshi C.G."/>
            <person name="Duggirala S.M."/>
            <person name="Nathani N.M."/>
            <person name="Bhatt V.D."/>
            <person name="Patel A.K."/>
            <person name="Pandya P.R."/>
            <person name="KaPatel J.A."/>
        </authorList>
    </citation>
    <scope>NUCLEOTIDE SEQUENCE [LARGE SCALE GENOMIC DNA]</scope>
    <source>
        <strain evidence="1 2">AAU1</strain>
    </source>
</reference>
<dbReference type="Proteomes" id="UP000013988">
    <property type="component" value="Unassembled WGS sequence"/>
</dbReference>
<evidence type="ECO:0000313" key="1">
    <source>
        <dbReference type="EMBL" id="EOR20263.1"/>
    </source>
</evidence>
<dbReference type="PATRIC" id="fig|1202534.3.peg.3557"/>
<name>R9BT67_9CLOT</name>
<evidence type="ECO:0000313" key="2">
    <source>
        <dbReference type="Proteomes" id="UP000013988"/>
    </source>
</evidence>
<protein>
    <recommendedName>
        <fullName evidence="3">Spore coat protein</fullName>
    </recommendedName>
</protein>